<dbReference type="Proteomes" id="UP000321638">
    <property type="component" value="Unassembled WGS sequence"/>
</dbReference>
<accession>A0A5C8P715</accession>
<proteinExistence type="predicted"/>
<evidence type="ECO:0000313" key="3">
    <source>
        <dbReference type="Proteomes" id="UP000321638"/>
    </source>
</evidence>
<evidence type="ECO:0000313" key="2">
    <source>
        <dbReference type="EMBL" id="TXL69149.1"/>
    </source>
</evidence>
<keyword evidence="3" id="KW-1185">Reference proteome</keyword>
<dbReference type="AlphaFoldDB" id="A0A5C8P715"/>
<dbReference type="RefSeq" id="WP_147852656.1">
    <property type="nucleotide sequence ID" value="NZ_VDUZ01000101.1"/>
</dbReference>
<feature type="region of interest" description="Disordered" evidence="1">
    <location>
        <begin position="150"/>
        <end position="170"/>
    </location>
</feature>
<gene>
    <name evidence="2" type="ORF">FHP25_40185</name>
</gene>
<comment type="caution">
    <text evidence="2">The sequence shown here is derived from an EMBL/GenBank/DDBJ whole genome shotgun (WGS) entry which is preliminary data.</text>
</comment>
<protein>
    <submittedName>
        <fullName evidence="2">Uncharacterized protein</fullName>
    </submittedName>
</protein>
<sequence>MNAALPYPRDLSVCSKEASEGPATSSVAEGLSMAVNNVRVRQIINDAIAKASNNGDPCCGKIRQAWINLKAWRDLPPAAGAQPNSLDLDVAAAENYMFARACVCEGFVNRFQMNSIAIVYFGSKAVGVDMPTSGNPQSKPDVAVLGWGGVGSEEGEADRKRCNPNADPPWWRPVSEIMGRRDGYYFRVGGTPGTRYTPPPP</sequence>
<organism evidence="2 3">
    <name type="scientific">Vineibacter terrae</name>
    <dbReference type="NCBI Taxonomy" id="2586908"/>
    <lineage>
        <taxon>Bacteria</taxon>
        <taxon>Pseudomonadati</taxon>
        <taxon>Pseudomonadota</taxon>
        <taxon>Alphaproteobacteria</taxon>
        <taxon>Hyphomicrobiales</taxon>
        <taxon>Vineibacter</taxon>
    </lineage>
</organism>
<dbReference type="OrthoDB" id="7375561at2"/>
<dbReference type="EMBL" id="VDUZ01000101">
    <property type="protein sequence ID" value="TXL69149.1"/>
    <property type="molecule type" value="Genomic_DNA"/>
</dbReference>
<evidence type="ECO:0000256" key="1">
    <source>
        <dbReference type="SAM" id="MobiDB-lite"/>
    </source>
</evidence>
<name>A0A5C8P715_9HYPH</name>
<reference evidence="2 3" key="1">
    <citation type="submission" date="2019-06" db="EMBL/GenBank/DDBJ databases">
        <title>New taxonomy in bacterial strain CC-CFT640, isolated from vineyard.</title>
        <authorList>
            <person name="Lin S.-Y."/>
            <person name="Tsai C.-F."/>
            <person name="Young C.-C."/>
        </authorList>
    </citation>
    <scope>NUCLEOTIDE SEQUENCE [LARGE SCALE GENOMIC DNA]</scope>
    <source>
        <strain evidence="2 3">CC-CFT640</strain>
    </source>
</reference>